<dbReference type="EMBL" id="CM035410">
    <property type="protein sequence ID" value="KAH7436585.1"/>
    <property type="molecule type" value="Genomic_DNA"/>
</dbReference>
<sequence>MELRRIRGITLPHNSGQMTMRLFADDTNAFVHNEDTNWETFWWYLDTFCEAFGSRINHSKTTFRAIKENQPNLLTVHGCQNIQSGQVVCIFGIPMGLGVTLEQRWA</sequence>
<dbReference type="AlphaFoldDB" id="A0A8T2USL3"/>
<dbReference type="Proteomes" id="UP000825935">
    <property type="component" value="Chromosome 5"/>
</dbReference>
<organism evidence="1 2">
    <name type="scientific">Ceratopteris richardii</name>
    <name type="common">Triangle waterfern</name>
    <dbReference type="NCBI Taxonomy" id="49495"/>
    <lineage>
        <taxon>Eukaryota</taxon>
        <taxon>Viridiplantae</taxon>
        <taxon>Streptophyta</taxon>
        <taxon>Embryophyta</taxon>
        <taxon>Tracheophyta</taxon>
        <taxon>Polypodiopsida</taxon>
        <taxon>Polypodiidae</taxon>
        <taxon>Polypodiales</taxon>
        <taxon>Pteridineae</taxon>
        <taxon>Pteridaceae</taxon>
        <taxon>Parkerioideae</taxon>
        <taxon>Ceratopteris</taxon>
    </lineage>
</organism>
<protein>
    <recommendedName>
        <fullName evidence="3">Reverse transcriptase domain-containing protein</fullName>
    </recommendedName>
</protein>
<keyword evidence="2" id="KW-1185">Reference proteome</keyword>
<reference evidence="1" key="1">
    <citation type="submission" date="2021-08" db="EMBL/GenBank/DDBJ databases">
        <title>WGS assembly of Ceratopteris richardii.</title>
        <authorList>
            <person name="Marchant D.B."/>
            <person name="Chen G."/>
            <person name="Jenkins J."/>
            <person name="Shu S."/>
            <person name="Leebens-Mack J."/>
            <person name="Grimwood J."/>
            <person name="Schmutz J."/>
            <person name="Soltis P."/>
            <person name="Soltis D."/>
            <person name="Chen Z.-H."/>
        </authorList>
    </citation>
    <scope>NUCLEOTIDE SEQUENCE</scope>
    <source>
        <strain evidence="1">Whitten #5841</strain>
        <tissue evidence="1">Leaf</tissue>
    </source>
</reference>
<proteinExistence type="predicted"/>
<evidence type="ECO:0000313" key="2">
    <source>
        <dbReference type="Proteomes" id="UP000825935"/>
    </source>
</evidence>
<gene>
    <name evidence="1" type="ORF">KP509_05G026800</name>
</gene>
<evidence type="ECO:0008006" key="3">
    <source>
        <dbReference type="Google" id="ProtNLM"/>
    </source>
</evidence>
<comment type="caution">
    <text evidence="1">The sequence shown here is derived from an EMBL/GenBank/DDBJ whole genome shotgun (WGS) entry which is preliminary data.</text>
</comment>
<dbReference type="OrthoDB" id="2205812at2759"/>
<evidence type="ECO:0000313" key="1">
    <source>
        <dbReference type="EMBL" id="KAH7436585.1"/>
    </source>
</evidence>
<accession>A0A8T2USL3</accession>
<name>A0A8T2USL3_CERRI</name>